<reference evidence="1" key="1">
    <citation type="submission" date="2009-04" db="EMBL/GenBank/DDBJ databases">
        <authorList>
            <person name="Weinstock G."/>
            <person name="Sodergren E."/>
            <person name="Clifton S."/>
            <person name="Fulton L."/>
            <person name="Fulton B."/>
            <person name="Courtney L."/>
            <person name="Fronick C."/>
            <person name="Harrison M."/>
            <person name="Strong C."/>
            <person name="Farmer C."/>
            <person name="Delahaunty K."/>
            <person name="Markovic C."/>
            <person name="Hall O."/>
            <person name="Minx P."/>
            <person name="Tomlinson C."/>
            <person name="Mitreva M."/>
            <person name="Nelson J."/>
            <person name="Hou S."/>
            <person name="Wollam A."/>
            <person name="Pepin K.H."/>
            <person name="Johnson M."/>
            <person name="Bhonagiri V."/>
            <person name="Nash W.E."/>
            <person name="Warren W."/>
            <person name="Chinwalla A."/>
            <person name="Mardis E.R."/>
            <person name="Wilson R.K."/>
        </authorList>
    </citation>
    <scope>NUCLEOTIDE SEQUENCE [LARGE SCALE GENOMIC DNA]</scope>
    <source>
        <strain evidence="1">ATCC 51147</strain>
    </source>
</reference>
<gene>
    <name evidence="1" type="ORF">GCWU000324_00161</name>
</gene>
<dbReference type="AlphaFoldDB" id="C4GH32"/>
<proteinExistence type="predicted"/>
<dbReference type="HOGENOM" id="CLU_1106004_0_0_4"/>
<organism evidence="1 2">
    <name type="scientific">Kingella oralis ATCC 51147</name>
    <dbReference type="NCBI Taxonomy" id="629741"/>
    <lineage>
        <taxon>Bacteria</taxon>
        <taxon>Pseudomonadati</taxon>
        <taxon>Pseudomonadota</taxon>
        <taxon>Betaproteobacteria</taxon>
        <taxon>Neisseriales</taxon>
        <taxon>Neisseriaceae</taxon>
        <taxon>Kingella</taxon>
    </lineage>
</organism>
<evidence type="ECO:0000313" key="2">
    <source>
        <dbReference type="Proteomes" id="UP000003009"/>
    </source>
</evidence>
<sequence>MVGIGADVGVAAVGGGGQKFLLVEAFGAVAVEGEFFVSVEAGFVVALDFVFAAAHLAEAGEVALYDKMGARYHQQHHQQGNGKQFGRQREHIGAAGENKQCALHQLGQPCKRKRQAADVAAEAGEDFGLANQLDLFFVRIHDAFDELGLHLAHEVLPDFGKVDLGVVGGDKVKRDQQQKGQQPAAAALQQMAVDVGQDADAQRARQGGEREHLQKRAAVLGVDEFEQIHGDGRGFRLGRADFSGKSVFRLP</sequence>
<name>C4GH32_9NEIS</name>
<evidence type="ECO:0000313" key="1">
    <source>
        <dbReference type="EMBL" id="EEP68270.1"/>
    </source>
</evidence>
<comment type="caution">
    <text evidence="1">The sequence shown here is derived from an EMBL/GenBank/DDBJ whole genome shotgun (WGS) entry which is preliminary data.</text>
</comment>
<dbReference type="EMBL" id="ACJW02000002">
    <property type="protein sequence ID" value="EEP68270.1"/>
    <property type="molecule type" value="Genomic_DNA"/>
</dbReference>
<protein>
    <submittedName>
        <fullName evidence="1">Uncharacterized protein</fullName>
    </submittedName>
</protein>
<accession>C4GH32</accession>
<dbReference type="Proteomes" id="UP000003009">
    <property type="component" value="Unassembled WGS sequence"/>
</dbReference>
<keyword evidence="2" id="KW-1185">Reference proteome</keyword>